<keyword evidence="2" id="KW-1185">Reference proteome</keyword>
<accession>A0ABS2GJ86</accession>
<evidence type="ECO:0000313" key="1">
    <source>
        <dbReference type="EMBL" id="MBM6922537.1"/>
    </source>
</evidence>
<reference evidence="1 2" key="1">
    <citation type="journal article" date="2021" name="Sci. Rep.">
        <title>The distribution of antibiotic resistance genes in chicken gut microbiota commensals.</title>
        <authorList>
            <person name="Juricova H."/>
            <person name="Matiasovicova J."/>
            <person name="Kubasova T."/>
            <person name="Cejkova D."/>
            <person name="Rychlik I."/>
        </authorList>
    </citation>
    <scope>NUCLEOTIDE SEQUENCE [LARGE SCALE GENOMIC DNA]</scope>
    <source>
        <strain evidence="1 2">An564</strain>
    </source>
</reference>
<dbReference type="RefSeq" id="WP_204719543.1">
    <property type="nucleotide sequence ID" value="NZ_JACSNR010000002.1"/>
</dbReference>
<dbReference type="InterPro" id="IPR036291">
    <property type="entry name" value="NAD(P)-bd_dom_sf"/>
</dbReference>
<organism evidence="1 2">
    <name type="scientific">Hydrogenoanaerobacterium saccharovorans</name>
    <dbReference type="NCBI Taxonomy" id="474960"/>
    <lineage>
        <taxon>Bacteria</taxon>
        <taxon>Bacillati</taxon>
        <taxon>Bacillota</taxon>
        <taxon>Clostridia</taxon>
        <taxon>Eubacteriales</taxon>
        <taxon>Oscillospiraceae</taxon>
        <taxon>Hydrogenoanaerobacterium</taxon>
    </lineage>
</organism>
<gene>
    <name evidence="1" type="ORF">H9X81_02350</name>
</gene>
<dbReference type="EMBL" id="JACSNR010000002">
    <property type="protein sequence ID" value="MBM6922537.1"/>
    <property type="molecule type" value="Genomic_DNA"/>
</dbReference>
<evidence type="ECO:0000313" key="2">
    <source>
        <dbReference type="Proteomes" id="UP000724149"/>
    </source>
</evidence>
<proteinExistence type="predicted"/>
<dbReference type="Gene3D" id="3.40.50.720">
    <property type="entry name" value="NAD(P)-binding Rossmann-like Domain"/>
    <property type="match status" value="1"/>
</dbReference>
<protein>
    <submittedName>
        <fullName evidence="1">Uncharacterized protein</fullName>
    </submittedName>
</protein>
<name>A0ABS2GJ86_9FIRM</name>
<dbReference type="SUPFAM" id="SSF51735">
    <property type="entry name" value="NAD(P)-binding Rossmann-fold domains"/>
    <property type="match status" value="1"/>
</dbReference>
<dbReference type="Proteomes" id="UP000724149">
    <property type="component" value="Unassembled WGS sequence"/>
</dbReference>
<comment type="caution">
    <text evidence="1">The sequence shown here is derived from an EMBL/GenBank/DDBJ whole genome shotgun (WGS) entry which is preliminary data.</text>
</comment>
<sequence length="376" mass="42048">MDEKIFIIGFGFIGRYLAPCYEALLGQPGPGNVLAVKASTRGLEELRQQYPYAISVGDTAAVLEREHPSILVLCPPPTEVPGIVREILAPYFERCRREGRKLPVIYTFAPTPAADWFRDELGEGTLAAKILPNVVDRIGSINMAPIGTNFISLDPRAPWPEAEREKLCRFLSPFGENIFLTDDDSLALLAVKITAHIFYEISFSVADVCGSRGIPVTLAQLGSAVRAARFSMPDCQLPQLCPCGYDGLPDRVAEFMRRLTLAWYAGIEAYAGSLSYTIPLETVRHINSLSFELNVLPVQLETREKLHENTRNHGTKGGVLEKGCVFFERYLRHPLEEMTARVLDGEWEEDFFDFVQGMSYTISLAAYRQSYRLTGR</sequence>